<evidence type="ECO:0000313" key="1">
    <source>
        <dbReference type="EMBL" id="GFR22607.1"/>
    </source>
</evidence>
<reference evidence="1" key="1">
    <citation type="submission" date="2020-07" db="EMBL/GenBank/DDBJ databases">
        <title>Multicomponent nature underlies the extraordinary mechanical properties of spider dragline silk.</title>
        <authorList>
            <person name="Kono N."/>
            <person name="Nakamura H."/>
            <person name="Mori M."/>
            <person name="Yoshida Y."/>
            <person name="Ohtoshi R."/>
            <person name="Malay A.D."/>
            <person name="Moran D.A.P."/>
            <person name="Tomita M."/>
            <person name="Numata K."/>
            <person name="Arakawa K."/>
        </authorList>
    </citation>
    <scope>NUCLEOTIDE SEQUENCE</scope>
</reference>
<accession>A0A8X6HF49</accession>
<comment type="caution">
    <text evidence="1">The sequence shown here is derived from an EMBL/GenBank/DDBJ whole genome shotgun (WGS) entry which is preliminary data.</text>
</comment>
<dbReference type="Proteomes" id="UP000887116">
    <property type="component" value="Unassembled WGS sequence"/>
</dbReference>
<dbReference type="EMBL" id="BMAO01038098">
    <property type="protein sequence ID" value="GFR22607.1"/>
    <property type="molecule type" value="Genomic_DNA"/>
</dbReference>
<sequence length="137" mass="15765">MFSLRFLSHSVSPFYVEGCGLLILRGRDLNPSLPLLTIRRLIVGVRGEWPIGFISCLPPTFRSHPLTHLILHLPFLACLTPLIVPFSGHLLFPFGPIPRYFPIKNSPCEFTVREIEAHIRFRIFMSFAEFVIIFILF</sequence>
<organism evidence="1 2">
    <name type="scientific">Trichonephila clavata</name>
    <name type="common">Joro spider</name>
    <name type="synonym">Nephila clavata</name>
    <dbReference type="NCBI Taxonomy" id="2740835"/>
    <lineage>
        <taxon>Eukaryota</taxon>
        <taxon>Metazoa</taxon>
        <taxon>Ecdysozoa</taxon>
        <taxon>Arthropoda</taxon>
        <taxon>Chelicerata</taxon>
        <taxon>Arachnida</taxon>
        <taxon>Araneae</taxon>
        <taxon>Araneomorphae</taxon>
        <taxon>Entelegynae</taxon>
        <taxon>Araneoidea</taxon>
        <taxon>Nephilidae</taxon>
        <taxon>Trichonephila</taxon>
    </lineage>
</organism>
<proteinExistence type="predicted"/>
<keyword evidence="2" id="KW-1185">Reference proteome</keyword>
<evidence type="ECO:0000313" key="2">
    <source>
        <dbReference type="Proteomes" id="UP000887116"/>
    </source>
</evidence>
<gene>
    <name evidence="1" type="ORF">TNCT_729431</name>
</gene>
<protein>
    <submittedName>
        <fullName evidence="1">Uncharacterized protein</fullName>
    </submittedName>
</protein>
<name>A0A8X6HF49_TRICU</name>
<dbReference type="AlphaFoldDB" id="A0A8X6HF49"/>